<name>A0A7R9CZ67_TIMCR</name>
<feature type="compositionally biased region" description="Polar residues" evidence="1">
    <location>
        <begin position="120"/>
        <end position="129"/>
    </location>
</feature>
<gene>
    <name evidence="2" type="ORF">TCEB3V08_LOCUS7397</name>
</gene>
<organism evidence="2">
    <name type="scientific">Timema cristinae</name>
    <name type="common">Walking stick</name>
    <dbReference type="NCBI Taxonomy" id="61476"/>
    <lineage>
        <taxon>Eukaryota</taxon>
        <taxon>Metazoa</taxon>
        <taxon>Ecdysozoa</taxon>
        <taxon>Arthropoda</taxon>
        <taxon>Hexapoda</taxon>
        <taxon>Insecta</taxon>
        <taxon>Pterygota</taxon>
        <taxon>Neoptera</taxon>
        <taxon>Polyneoptera</taxon>
        <taxon>Phasmatodea</taxon>
        <taxon>Timematodea</taxon>
        <taxon>Timematoidea</taxon>
        <taxon>Timematidae</taxon>
        <taxon>Timema</taxon>
    </lineage>
</organism>
<feature type="compositionally biased region" description="Pro residues" evidence="1">
    <location>
        <begin position="83"/>
        <end position="92"/>
    </location>
</feature>
<sequence length="297" mass="32876">MLTLSSGSEIYERLPTDGSFGDDINEPLSPSFPEDRLMSPSDDSDIYSNVNTYSQGISESTSKHNAVKSGKKSHKGFQVFPQPTTPPEPAPPDHQTSRQLKETVLPSGSHTSLDEIKSDGTGSQESMATRDSGWVDESVFLQRQDVDEEMWGTYRQHAFTTGRRHMPALKSRPQGSSQTLKQPGKLNLQEFSLVTETIARMNLDGKDVNMSKHSKPGFGNAPLATPENVDLGSEYAQVELEEVNPHLLGGRVENHLEKTTLSSPERDLNLDLPVLNSRAQQDYCVSQLRHQGRSQNN</sequence>
<protein>
    <submittedName>
        <fullName evidence="2">Uncharacterized protein</fullName>
    </submittedName>
</protein>
<proteinExistence type="predicted"/>
<evidence type="ECO:0000313" key="2">
    <source>
        <dbReference type="EMBL" id="CAD7404227.1"/>
    </source>
</evidence>
<dbReference type="EMBL" id="OC319095">
    <property type="protein sequence ID" value="CAD7404227.1"/>
    <property type="molecule type" value="Genomic_DNA"/>
</dbReference>
<dbReference type="AlphaFoldDB" id="A0A7R9CZ67"/>
<accession>A0A7R9CZ67</accession>
<evidence type="ECO:0000256" key="1">
    <source>
        <dbReference type="SAM" id="MobiDB-lite"/>
    </source>
</evidence>
<feature type="region of interest" description="Disordered" evidence="1">
    <location>
        <begin position="1"/>
        <end position="131"/>
    </location>
</feature>
<feature type="compositionally biased region" description="Polar residues" evidence="1">
    <location>
        <begin position="46"/>
        <end position="64"/>
    </location>
</feature>
<reference evidence="2" key="1">
    <citation type="submission" date="2020-11" db="EMBL/GenBank/DDBJ databases">
        <authorList>
            <person name="Tran Van P."/>
        </authorList>
    </citation>
    <scope>NUCLEOTIDE SEQUENCE</scope>
</reference>
<feature type="compositionally biased region" description="Basic residues" evidence="1">
    <location>
        <begin position="65"/>
        <end position="75"/>
    </location>
</feature>